<evidence type="ECO:0000259" key="13">
    <source>
        <dbReference type="Pfam" id="PF07718"/>
    </source>
</evidence>
<evidence type="ECO:0000256" key="6">
    <source>
        <dbReference type="ARBA" id="ARBA00022892"/>
    </source>
</evidence>
<evidence type="ECO:0000259" key="14">
    <source>
        <dbReference type="Pfam" id="PF14806"/>
    </source>
</evidence>
<dbReference type="PANTHER" id="PTHR10635:SF0">
    <property type="entry name" value="COATOMER SUBUNIT BETA"/>
    <property type="match status" value="1"/>
</dbReference>
<keyword evidence="8" id="KW-0333">Golgi apparatus</keyword>
<dbReference type="InterPro" id="IPR016024">
    <property type="entry name" value="ARM-type_fold"/>
</dbReference>
<gene>
    <name evidence="15" type="ORF">THOM_3038</name>
</gene>
<evidence type="ECO:0000256" key="11">
    <source>
        <dbReference type="SAM" id="MobiDB-lite"/>
    </source>
</evidence>
<feature type="domain" description="Coatomer beta subunit appendage platform" evidence="14">
    <location>
        <begin position="704"/>
        <end position="820"/>
    </location>
</feature>
<evidence type="ECO:0000256" key="5">
    <source>
        <dbReference type="ARBA" id="ARBA00022737"/>
    </source>
</evidence>
<dbReference type="GO" id="GO:0030126">
    <property type="term" value="C:COPI vesicle coat"/>
    <property type="evidence" value="ECO:0007669"/>
    <property type="project" value="InterPro"/>
</dbReference>
<dbReference type="Proteomes" id="UP000011185">
    <property type="component" value="Unassembled WGS sequence"/>
</dbReference>
<dbReference type="SUPFAM" id="SSF48371">
    <property type="entry name" value="ARM repeat"/>
    <property type="match status" value="1"/>
</dbReference>
<dbReference type="InterPro" id="IPR011989">
    <property type="entry name" value="ARM-like"/>
</dbReference>
<organism evidence="15 16">
    <name type="scientific">Trachipleistophora hominis</name>
    <name type="common">Microsporidian parasite</name>
    <dbReference type="NCBI Taxonomy" id="72359"/>
    <lineage>
        <taxon>Eukaryota</taxon>
        <taxon>Fungi</taxon>
        <taxon>Fungi incertae sedis</taxon>
        <taxon>Microsporidia</taxon>
        <taxon>Pleistophoridae</taxon>
        <taxon>Trachipleistophora</taxon>
    </lineage>
</organism>
<dbReference type="GO" id="GO:0006886">
    <property type="term" value="P:intracellular protein transport"/>
    <property type="evidence" value="ECO:0007669"/>
    <property type="project" value="InterPro"/>
</dbReference>
<dbReference type="Pfam" id="PF01602">
    <property type="entry name" value="Adaptin_N"/>
    <property type="match status" value="1"/>
</dbReference>
<dbReference type="GO" id="GO:0005198">
    <property type="term" value="F:structural molecule activity"/>
    <property type="evidence" value="ECO:0007669"/>
    <property type="project" value="InterPro"/>
</dbReference>
<feature type="domain" description="Coatomer beta subunit C-terminal" evidence="13">
    <location>
        <begin position="602"/>
        <end position="696"/>
    </location>
</feature>
<evidence type="ECO:0000256" key="8">
    <source>
        <dbReference type="ARBA" id="ARBA00023034"/>
    </source>
</evidence>
<evidence type="ECO:0000256" key="7">
    <source>
        <dbReference type="ARBA" id="ARBA00022927"/>
    </source>
</evidence>
<dbReference type="EMBL" id="JH994081">
    <property type="protein sequence ID" value="ELQ74049.1"/>
    <property type="molecule type" value="Genomic_DNA"/>
</dbReference>
<dbReference type="HOGENOM" id="CLU_012709_0_0_1"/>
<evidence type="ECO:0000313" key="15">
    <source>
        <dbReference type="EMBL" id="ELQ74049.1"/>
    </source>
</evidence>
<reference evidence="15 16" key="1">
    <citation type="journal article" date="2012" name="PLoS Pathog.">
        <title>The genome of the obligate intracellular parasite Trachipleistophora hominis: new insights into microsporidian genome dynamics and reductive evolution.</title>
        <authorList>
            <person name="Heinz E."/>
            <person name="Williams T.A."/>
            <person name="Nakjang S."/>
            <person name="Noel C.J."/>
            <person name="Swan D.C."/>
            <person name="Goldberg A.V."/>
            <person name="Harris S.R."/>
            <person name="Weinmaier T."/>
            <person name="Markert S."/>
            <person name="Becher D."/>
            <person name="Bernhardt J."/>
            <person name="Dagan T."/>
            <person name="Hacker C."/>
            <person name="Lucocq J.M."/>
            <person name="Schweder T."/>
            <person name="Rattei T."/>
            <person name="Hall N."/>
            <person name="Hirt R.P."/>
            <person name="Embley T.M."/>
        </authorList>
    </citation>
    <scope>NUCLEOTIDE SEQUENCE [LARGE SCALE GENOMIC DNA]</scope>
</reference>
<keyword evidence="16" id="KW-1185">Reference proteome</keyword>
<evidence type="ECO:0000259" key="12">
    <source>
        <dbReference type="Pfam" id="PF01602"/>
    </source>
</evidence>
<dbReference type="AlphaFoldDB" id="L7JRJ0"/>
<keyword evidence="3" id="KW-0813">Transport</keyword>
<evidence type="ECO:0000256" key="1">
    <source>
        <dbReference type="ARBA" id="ARBA00004255"/>
    </source>
</evidence>
<dbReference type="Pfam" id="PF07718">
    <property type="entry name" value="Coatamer_beta_C"/>
    <property type="match status" value="1"/>
</dbReference>
<evidence type="ECO:0000256" key="2">
    <source>
        <dbReference type="ARBA" id="ARBA00004347"/>
    </source>
</evidence>
<feature type="region of interest" description="Disordered" evidence="11">
    <location>
        <begin position="511"/>
        <end position="544"/>
    </location>
</feature>
<keyword evidence="6" id="KW-0931">ER-Golgi transport</keyword>
<keyword evidence="4" id="KW-0963">Cytoplasm</keyword>
<dbReference type="GO" id="GO:0000139">
    <property type="term" value="C:Golgi membrane"/>
    <property type="evidence" value="ECO:0007669"/>
    <property type="project" value="UniProtKB-SubCell"/>
</dbReference>
<proteinExistence type="predicted"/>
<evidence type="ECO:0000313" key="16">
    <source>
        <dbReference type="Proteomes" id="UP000011185"/>
    </source>
</evidence>
<name>L7JRJ0_TRAHO</name>
<sequence>MHPLIITAEPPIPKEKILSHLTSPKTSKKADALRAMITLLSQNADLSEYTTTAIREVCQCDDTQLKKIFYLFLEMIPKCDREGNMLAEILLIANQVRKDLEHPNEYVRGKVLHFVCTLMYGDVIELMFGPIVHNLEHLHYYVRRNALLCVTKIYEHFGANFPDIPDRIRRCMAKETNPYCLRQCYASLRVFERVTGTRLENGALVNEIVNMPFKNVPEELLGVVLCDAPSEELLWACVDSNKCKFQCALLLMQHRHSEDRAVRIILEMIRAEPSLKEIGLQCIKDVYYTRIQVNELLTLLDSNVMHIVFELVYRVAEIADYPIISEFVLSMIRQSHGDTPFLIFLIEQAIFISKNFNVHNAELNKTVQQFVLGEPEVAYVAINLLERDAHSHRYVLSVLHRIKYGRIFRRAVSVVASNNALAHDFLGKVDEMMAGNALSSTVYFGVACALALYKYYKERALSRKIVADKVLELIKRGRREECFDFSSHEIMASVLGDVLSDDEAVKENVDKNGKASGADSITAHSTGKDSVTGAITGKNDQANTGVNENAVHHVMTTERTQNVVKNTNRDVLDALSLKFLKSKRADDTDEQIRAFLCPTNADREENSCQMTGYSDHLYVEAAFRVSRLSVNIDLLVVNQTNKVIQNILFDFTTSCNIAHNFTCLPLSLGARSIIRMPFSFTIKEVFNGFITGCVSYTIKNVAHVLNMSTLSFRVNEFLQSRVLENEEFKTQWLGLEWENTYTSRFRCTRPVVHIFRAIAESVKAYVVDVKTDDNTFLVANLVCTTFLGEDVLINLKIRRDEMIHLDCRMRSTEEALVKSLSVVFSELLRRMKE</sequence>
<keyword evidence="9" id="KW-0472">Membrane</keyword>
<dbReference type="FunCoup" id="L7JRJ0">
    <property type="interactions" value="229"/>
</dbReference>
<dbReference type="PANTHER" id="PTHR10635">
    <property type="entry name" value="COATOMER SUBUNIT BETA"/>
    <property type="match status" value="1"/>
</dbReference>
<evidence type="ECO:0000256" key="4">
    <source>
        <dbReference type="ARBA" id="ARBA00022490"/>
    </source>
</evidence>
<accession>L7JRJ0</accession>
<dbReference type="Pfam" id="PF14806">
    <property type="entry name" value="Coatomer_b_Cpla"/>
    <property type="match status" value="1"/>
</dbReference>
<dbReference type="OrthoDB" id="10261439at2759"/>
<dbReference type="InterPro" id="IPR029446">
    <property type="entry name" value="COPB1_appendage_platform_dom"/>
</dbReference>
<dbReference type="VEuPathDB" id="MicrosporidiaDB:THOM_3038"/>
<evidence type="ECO:0000256" key="10">
    <source>
        <dbReference type="ARBA" id="ARBA00023329"/>
    </source>
</evidence>
<keyword evidence="5" id="KW-0677">Repeat</keyword>
<dbReference type="InterPro" id="IPR011710">
    <property type="entry name" value="Coatomer_bsu_C"/>
</dbReference>
<protein>
    <submittedName>
        <fullName evidence="15">Vesicle coat complex COPI, beta subunit</fullName>
    </submittedName>
</protein>
<keyword evidence="7" id="KW-0653">Protein transport</keyword>
<feature type="domain" description="Clathrin/coatomer adaptor adaptin-like N-terminal" evidence="12">
    <location>
        <begin position="16"/>
        <end position="182"/>
    </location>
</feature>
<dbReference type="InterPro" id="IPR016460">
    <property type="entry name" value="COPB1"/>
</dbReference>
<dbReference type="STRING" id="72359.L7JRJ0"/>
<dbReference type="OMA" id="DREENSC"/>
<dbReference type="InParanoid" id="L7JRJ0"/>
<dbReference type="GO" id="GO:0006888">
    <property type="term" value="P:endoplasmic reticulum to Golgi vesicle-mediated transport"/>
    <property type="evidence" value="ECO:0007669"/>
    <property type="project" value="TreeGrafter"/>
</dbReference>
<dbReference type="InterPro" id="IPR002553">
    <property type="entry name" value="Clathrin/coatomer_adapt-like_N"/>
</dbReference>
<dbReference type="Gene3D" id="1.25.10.10">
    <property type="entry name" value="Leucine-rich Repeat Variant"/>
    <property type="match status" value="1"/>
</dbReference>
<dbReference type="GO" id="GO:0006891">
    <property type="term" value="P:intra-Golgi vesicle-mediated transport"/>
    <property type="evidence" value="ECO:0007669"/>
    <property type="project" value="TreeGrafter"/>
</dbReference>
<evidence type="ECO:0000256" key="3">
    <source>
        <dbReference type="ARBA" id="ARBA00022448"/>
    </source>
</evidence>
<comment type="subcellular location">
    <subcellularLocation>
        <location evidence="2">Cytoplasmic vesicle</location>
        <location evidence="2">COPI-coated vesicle membrane</location>
        <topology evidence="2">Peripheral membrane protein</topology>
        <orientation evidence="2">Cytoplasmic side</orientation>
    </subcellularLocation>
    <subcellularLocation>
        <location evidence="1">Golgi apparatus membrane</location>
        <topology evidence="1">Peripheral membrane protein</topology>
        <orientation evidence="1">Cytoplasmic side</orientation>
    </subcellularLocation>
</comment>
<keyword evidence="10" id="KW-0968">Cytoplasmic vesicle</keyword>
<evidence type="ECO:0000256" key="9">
    <source>
        <dbReference type="ARBA" id="ARBA00023136"/>
    </source>
</evidence>